<gene>
    <name evidence="2" type="ORF">NCTC13043_02620</name>
</gene>
<sequence length="58" mass="6216">MKRDFKFETLNGESMSNVKGGGGELTKDTHMSQSTDHACGSHGCQFSSGLLINRGIVL</sequence>
<evidence type="ECO:0000313" key="3">
    <source>
        <dbReference type="Proteomes" id="UP000254235"/>
    </source>
</evidence>
<reference evidence="2 3" key="1">
    <citation type="submission" date="2018-06" db="EMBL/GenBank/DDBJ databases">
        <authorList>
            <consortium name="Pathogen Informatics"/>
            <person name="Doyle S."/>
        </authorList>
    </citation>
    <scope>NUCLEOTIDE SEQUENCE [LARGE SCALE GENOMIC DNA]</scope>
    <source>
        <strain evidence="2 3">NCTC13043</strain>
    </source>
</reference>
<name>A0A379GAQ1_9BACT</name>
<accession>A0A379GAQ1</accession>
<dbReference type="Proteomes" id="UP000254235">
    <property type="component" value="Unassembled WGS sequence"/>
</dbReference>
<feature type="region of interest" description="Disordered" evidence="1">
    <location>
        <begin position="13"/>
        <end position="34"/>
    </location>
</feature>
<dbReference type="EMBL" id="UGTP01000005">
    <property type="protein sequence ID" value="SUC38120.1"/>
    <property type="molecule type" value="Genomic_DNA"/>
</dbReference>
<evidence type="ECO:0000313" key="2">
    <source>
        <dbReference type="EMBL" id="SUC38120.1"/>
    </source>
</evidence>
<proteinExistence type="predicted"/>
<dbReference type="AlphaFoldDB" id="A0A379GAQ1"/>
<organism evidence="2 3">
    <name type="scientific">Prevotella pallens</name>
    <dbReference type="NCBI Taxonomy" id="60133"/>
    <lineage>
        <taxon>Bacteria</taxon>
        <taxon>Pseudomonadati</taxon>
        <taxon>Bacteroidota</taxon>
        <taxon>Bacteroidia</taxon>
        <taxon>Bacteroidales</taxon>
        <taxon>Prevotellaceae</taxon>
        <taxon>Prevotella</taxon>
    </lineage>
</organism>
<evidence type="ECO:0000256" key="1">
    <source>
        <dbReference type="SAM" id="MobiDB-lite"/>
    </source>
</evidence>
<protein>
    <submittedName>
        <fullName evidence="2">Uncharacterized protein</fullName>
    </submittedName>
</protein>